<dbReference type="InterPro" id="IPR051476">
    <property type="entry name" value="Bac_ResReg_Asp_Phosphatase"/>
</dbReference>
<dbReference type="PROSITE" id="PS50005">
    <property type="entry name" value="TPR"/>
    <property type="match status" value="2"/>
</dbReference>
<keyword evidence="8" id="KW-0472">Membrane</keyword>
<feature type="repeat" description="TPR" evidence="6">
    <location>
        <begin position="209"/>
        <end position="242"/>
    </location>
</feature>
<keyword evidence="4 6" id="KW-0802">TPR repeat</keyword>
<protein>
    <submittedName>
        <fullName evidence="9">Tetratricopeptide repeat protein</fullName>
    </submittedName>
</protein>
<gene>
    <name evidence="9" type="ORF">ACFQZI_01070</name>
</gene>
<dbReference type="InterPro" id="IPR036388">
    <property type="entry name" value="WH-like_DNA-bd_sf"/>
</dbReference>
<dbReference type="Proteomes" id="UP001597073">
    <property type="component" value="Unassembled WGS sequence"/>
</dbReference>
<evidence type="ECO:0000256" key="7">
    <source>
        <dbReference type="SAM" id="Coils"/>
    </source>
</evidence>
<keyword evidence="10" id="KW-1185">Reference proteome</keyword>
<keyword evidence="7" id="KW-0175">Coiled coil</keyword>
<proteinExistence type="inferred from homology"/>
<dbReference type="Pfam" id="PF13181">
    <property type="entry name" value="TPR_8"/>
    <property type="match status" value="1"/>
</dbReference>
<dbReference type="Pfam" id="PF13424">
    <property type="entry name" value="TPR_12"/>
    <property type="match status" value="1"/>
</dbReference>
<sequence length="586" mass="68124">MPQGLLTMLALWLIFFTPAPGYAINQQQKPIYKANMFVSLKDTAMNRRVQAARAMYKVCRKMTEADAMHAVDDLVRISDDLSDMPLMCATYDFRADYYSVNRGYNELSNKYFDQAIALAQNKKMQLEAGIYQHRKANYYFLYKKNTEACRYYLLSEENFREVGFDKVPGMGNLFSETANFYYSLGEFENARQNLKQALKYNPEVSRTRINIFNTIGLTYRNDGQYEKALPYFNLALNMARNTKDTIWIGIATGNIGSVYFMQHQYAKALPLIREDYNTSLKYDEKQNSAIAMLRLVRINVDQGKLKEAALQLDTINNTLDKCTEDVLGQKVLYYELRSIIAERNDNVREAIQYRDRSDKLREIIAKRDNIAAIERIRLQWVTQKSREEFNNLKKSSQIDTFKLTSVIVLLVLSLIIIALIYNRRIYKAQKEQQLLASEKRRVDEELKNATLALNGYTENLTQKNLLIEEIKAELENIQSKNSVSEVAANLDKMMQAHIMTEDNWEEFKKLFSKVHNTFFYNLRQAYDNLSGTDVRLLALIKLKLNNREIAGMLGITVDGVKKAKQRLRKKMGLLKEEDFEKIINKL</sequence>
<organism evidence="9 10">
    <name type="scientific">Mucilaginibacter lutimaris</name>
    <dbReference type="NCBI Taxonomy" id="931629"/>
    <lineage>
        <taxon>Bacteria</taxon>
        <taxon>Pseudomonadati</taxon>
        <taxon>Bacteroidota</taxon>
        <taxon>Sphingobacteriia</taxon>
        <taxon>Sphingobacteriales</taxon>
        <taxon>Sphingobacteriaceae</taxon>
        <taxon>Mucilaginibacter</taxon>
    </lineage>
</organism>
<reference evidence="10" key="1">
    <citation type="journal article" date="2019" name="Int. J. Syst. Evol. Microbiol.">
        <title>The Global Catalogue of Microorganisms (GCM) 10K type strain sequencing project: providing services to taxonomists for standard genome sequencing and annotation.</title>
        <authorList>
            <consortium name="The Broad Institute Genomics Platform"/>
            <consortium name="The Broad Institute Genome Sequencing Center for Infectious Disease"/>
            <person name="Wu L."/>
            <person name="Ma J."/>
        </authorList>
    </citation>
    <scope>NUCLEOTIDE SEQUENCE [LARGE SCALE GENOMIC DNA]</scope>
    <source>
        <strain evidence="10">CCUG 60742</strain>
    </source>
</reference>
<comment type="caution">
    <text evidence="9">The sequence shown here is derived from an EMBL/GenBank/DDBJ whole genome shotgun (WGS) entry which is preliminary data.</text>
</comment>
<dbReference type="InterPro" id="IPR016032">
    <property type="entry name" value="Sig_transdc_resp-reg_C-effctor"/>
</dbReference>
<dbReference type="InterPro" id="IPR011990">
    <property type="entry name" value="TPR-like_helical_dom_sf"/>
</dbReference>
<keyword evidence="8" id="KW-1133">Transmembrane helix</keyword>
<keyword evidence="2" id="KW-0963">Cytoplasm</keyword>
<feature type="coiled-coil region" evidence="7">
    <location>
        <begin position="428"/>
        <end position="487"/>
    </location>
</feature>
<dbReference type="SUPFAM" id="SSF48452">
    <property type="entry name" value="TPR-like"/>
    <property type="match status" value="1"/>
</dbReference>
<evidence type="ECO:0000256" key="5">
    <source>
        <dbReference type="ARBA" id="ARBA00038253"/>
    </source>
</evidence>
<evidence type="ECO:0000256" key="6">
    <source>
        <dbReference type="PROSITE-ProRule" id="PRU00339"/>
    </source>
</evidence>
<dbReference type="Gene3D" id="1.10.10.10">
    <property type="entry name" value="Winged helix-like DNA-binding domain superfamily/Winged helix DNA-binding domain"/>
    <property type="match status" value="1"/>
</dbReference>
<feature type="repeat" description="TPR" evidence="6">
    <location>
        <begin position="171"/>
        <end position="204"/>
    </location>
</feature>
<evidence type="ECO:0000313" key="9">
    <source>
        <dbReference type="EMBL" id="MFD0763423.1"/>
    </source>
</evidence>
<evidence type="ECO:0000313" key="10">
    <source>
        <dbReference type="Proteomes" id="UP001597073"/>
    </source>
</evidence>
<feature type="transmembrane region" description="Helical" evidence="8">
    <location>
        <begin position="403"/>
        <end position="421"/>
    </location>
</feature>
<dbReference type="PANTHER" id="PTHR46630">
    <property type="entry name" value="TETRATRICOPEPTIDE REPEAT PROTEIN 29"/>
    <property type="match status" value="1"/>
</dbReference>
<dbReference type="EMBL" id="JBHTIA010000003">
    <property type="protein sequence ID" value="MFD0763423.1"/>
    <property type="molecule type" value="Genomic_DNA"/>
</dbReference>
<dbReference type="PANTHER" id="PTHR46630:SF1">
    <property type="entry name" value="TETRATRICOPEPTIDE REPEAT PROTEIN 29"/>
    <property type="match status" value="1"/>
</dbReference>
<evidence type="ECO:0000256" key="8">
    <source>
        <dbReference type="SAM" id="Phobius"/>
    </source>
</evidence>
<evidence type="ECO:0000256" key="4">
    <source>
        <dbReference type="ARBA" id="ARBA00022803"/>
    </source>
</evidence>
<evidence type="ECO:0000256" key="1">
    <source>
        <dbReference type="ARBA" id="ARBA00004496"/>
    </source>
</evidence>
<keyword evidence="8" id="KW-0812">Transmembrane</keyword>
<comment type="similarity">
    <text evidence="5">Belongs to the Rap family.</text>
</comment>
<accession>A0ABW2Z9R5</accession>
<keyword evidence="3" id="KW-0677">Repeat</keyword>
<dbReference type="Gene3D" id="1.25.40.10">
    <property type="entry name" value="Tetratricopeptide repeat domain"/>
    <property type="match status" value="2"/>
</dbReference>
<dbReference type="SMART" id="SM00028">
    <property type="entry name" value="TPR"/>
    <property type="match status" value="3"/>
</dbReference>
<dbReference type="SUPFAM" id="SSF46894">
    <property type="entry name" value="C-terminal effector domain of the bipartite response regulators"/>
    <property type="match status" value="1"/>
</dbReference>
<dbReference type="InterPro" id="IPR019734">
    <property type="entry name" value="TPR_rpt"/>
</dbReference>
<evidence type="ECO:0000256" key="3">
    <source>
        <dbReference type="ARBA" id="ARBA00022737"/>
    </source>
</evidence>
<evidence type="ECO:0000256" key="2">
    <source>
        <dbReference type="ARBA" id="ARBA00022490"/>
    </source>
</evidence>
<name>A0ABW2Z9R5_9SPHI</name>
<comment type="subcellular location">
    <subcellularLocation>
        <location evidence="1">Cytoplasm</location>
    </subcellularLocation>
</comment>
<dbReference type="RefSeq" id="WP_377137493.1">
    <property type="nucleotide sequence ID" value="NZ_JBHTIA010000003.1"/>
</dbReference>